<gene>
    <name evidence="1" type="ORF">K1T71_001350</name>
</gene>
<evidence type="ECO:0000313" key="1">
    <source>
        <dbReference type="EMBL" id="KAJ0183374.1"/>
    </source>
</evidence>
<proteinExistence type="predicted"/>
<dbReference type="EMBL" id="CM034388">
    <property type="protein sequence ID" value="KAJ0183374.1"/>
    <property type="molecule type" value="Genomic_DNA"/>
</dbReference>
<name>A0ACC1DHD0_9NEOP</name>
<protein>
    <submittedName>
        <fullName evidence="1">Uncharacterized protein</fullName>
    </submittedName>
</protein>
<accession>A0ACC1DHD0</accession>
<keyword evidence="2" id="KW-1185">Reference proteome</keyword>
<dbReference type="Proteomes" id="UP000824533">
    <property type="component" value="Linkage Group LG02"/>
</dbReference>
<sequence length="298" mass="33997">MDNSRQSSSFTSSAASAQLEQTEFEDMETMKIKNHAKEMLKSRIFLGRYIERRLVNKIIGYRDVVLVSPAEVELKQCLLEVQHKLRIACPNIHWIGITDSKSYGYSSAGICLWTEIDNQPFGPFWFQIKSIKFRQNEIIVTLKCLRHLSDAYLEIEPILTGATQKNKETINKLETSVESLNETYIGFLNTFKNVLSISNVKEFITFLFALVIAIFTGSTAFINFLGNFVLALIREMSILIKNSTPMLLGLLDFLSKIVGGFYILLAMFFRPSQPIPGPSRSVYSAKPNRLNEYSREFD</sequence>
<organism evidence="1 2">
    <name type="scientific">Dendrolimus kikuchii</name>
    <dbReference type="NCBI Taxonomy" id="765133"/>
    <lineage>
        <taxon>Eukaryota</taxon>
        <taxon>Metazoa</taxon>
        <taxon>Ecdysozoa</taxon>
        <taxon>Arthropoda</taxon>
        <taxon>Hexapoda</taxon>
        <taxon>Insecta</taxon>
        <taxon>Pterygota</taxon>
        <taxon>Neoptera</taxon>
        <taxon>Endopterygota</taxon>
        <taxon>Lepidoptera</taxon>
        <taxon>Glossata</taxon>
        <taxon>Ditrysia</taxon>
        <taxon>Bombycoidea</taxon>
        <taxon>Lasiocampidae</taxon>
        <taxon>Dendrolimus</taxon>
    </lineage>
</organism>
<reference evidence="1 2" key="1">
    <citation type="journal article" date="2021" name="Front. Genet.">
        <title>Chromosome-Level Genome Assembly Reveals Significant Gene Expansion in the Toll and IMD Signaling Pathways of Dendrolimus kikuchii.</title>
        <authorList>
            <person name="Zhou J."/>
            <person name="Wu P."/>
            <person name="Xiong Z."/>
            <person name="Liu N."/>
            <person name="Zhao N."/>
            <person name="Ji M."/>
            <person name="Qiu Y."/>
            <person name="Yang B."/>
        </authorList>
    </citation>
    <scope>NUCLEOTIDE SEQUENCE [LARGE SCALE GENOMIC DNA]</scope>
    <source>
        <strain evidence="1">Ann1</strain>
    </source>
</reference>
<comment type="caution">
    <text evidence="1">The sequence shown here is derived from an EMBL/GenBank/DDBJ whole genome shotgun (WGS) entry which is preliminary data.</text>
</comment>
<evidence type="ECO:0000313" key="2">
    <source>
        <dbReference type="Proteomes" id="UP000824533"/>
    </source>
</evidence>